<evidence type="ECO:0000313" key="1">
    <source>
        <dbReference type="EMBL" id="MDR7122181.1"/>
    </source>
</evidence>
<accession>A0ABU1W2H8</accession>
<proteinExistence type="predicted"/>
<dbReference type="InterPro" id="IPR025284">
    <property type="entry name" value="DUF4144"/>
</dbReference>
<organism evidence="1 2">
    <name type="scientific">Rheinheimera soli</name>
    <dbReference type="NCBI Taxonomy" id="443616"/>
    <lineage>
        <taxon>Bacteria</taxon>
        <taxon>Pseudomonadati</taxon>
        <taxon>Pseudomonadota</taxon>
        <taxon>Gammaproteobacteria</taxon>
        <taxon>Chromatiales</taxon>
        <taxon>Chromatiaceae</taxon>
        <taxon>Rheinheimera</taxon>
    </lineage>
</organism>
<keyword evidence="2" id="KW-1185">Reference proteome</keyword>
<dbReference type="Gene3D" id="2.40.10.320">
    <property type="entry name" value="Uncharacterised protein PF13642 yp_926445, N-terminal domain"/>
    <property type="match status" value="1"/>
</dbReference>
<name>A0ABU1W2H8_9GAMM</name>
<gene>
    <name evidence="1" type="ORF">J2W69_003139</name>
</gene>
<dbReference type="EMBL" id="JAVDWR010000013">
    <property type="protein sequence ID" value="MDR7122181.1"/>
    <property type="molecule type" value="Genomic_DNA"/>
</dbReference>
<dbReference type="Pfam" id="PF13642">
    <property type="entry name" value="DUF4144"/>
    <property type="match status" value="1"/>
</dbReference>
<sequence>MMIQYPAIFKFTGQDELIYLADSSSFGQQYQLQQPYLTPEDLLIDATGQAYLLDQVNQDSYALPSLFQQFELSELTALVHAHFFALAQSCVVKIQAPSIPALFGLLADADEA</sequence>
<comment type="caution">
    <text evidence="1">The sequence shown here is derived from an EMBL/GenBank/DDBJ whole genome shotgun (WGS) entry which is preliminary data.</text>
</comment>
<dbReference type="Proteomes" id="UP001257909">
    <property type="component" value="Unassembled WGS sequence"/>
</dbReference>
<evidence type="ECO:0000313" key="2">
    <source>
        <dbReference type="Proteomes" id="UP001257909"/>
    </source>
</evidence>
<dbReference type="RefSeq" id="WP_310280147.1">
    <property type="nucleotide sequence ID" value="NZ_JAVDWR010000013.1"/>
</dbReference>
<protein>
    <submittedName>
        <fullName evidence="1">Uncharacterized protein</fullName>
    </submittedName>
</protein>
<reference evidence="1 2" key="1">
    <citation type="submission" date="2023-07" db="EMBL/GenBank/DDBJ databases">
        <title>Sorghum-associated microbial communities from plants grown in Nebraska, USA.</title>
        <authorList>
            <person name="Schachtman D."/>
        </authorList>
    </citation>
    <scope>NUCLEOTIDE SEQUENCE [LARGE SCALE GENOMIC DNA]</scope>
    <source>
        <strain evidence="1 2">4138</strain>
    </source>
</reference>